<dbReference type="InterPro" id="IPR036010">
    <property type="entry name" value="2Fe-2S_ferredoxin-like_sf"/>
</dbReference>
<dbReference type="PRINTS" id="PR00409">
    <property type="entry name" value="PHDIOXRDTASE"/>
</dbReference>
<keyword evidence="5" id="KW-0274">FAD</keyword>
<keyword evidence="11" id="KW-0503">Monooxygenase</keyword>
<sequence length="350" mass="37192">MASAEIASAATGAAPVRGWHRARIAEVVTETADARSYVLAVPAAVRERFDYRAGQFLTFRVTVDGAEHYRSYSMSSAPAVGDPLQVTVKRVRGGLVSNRLIDTLAVGDEVEVTVPAGVFVLRDGGGDLVAFAGGSGITPVFAVLKTVLATTSRRVRLLYANRDRASVIFARQLAELAEGSGGRLTITWHHDAESGLVDAGRIRGVLENATDAEYFVCGPEPFMDLVEAVLGERGADRARVHIERFGTPNGPEPIAPQEVTAAEVTVRYGRRRVSGAHRAGSTLLQTARALGVAPPSSCEAGSCATCIARIVRGSARMRHNDALGEDEVADGWVLTCQAFPTSPVVHVVYE</sequence>
<dbReference type="GO" id="GO:0046872">
    <property type="term" value="F:metal ion binding"/>
    <property type="evidence" value="ECO:0007669"/>
    <property type="project" value="UniProtKB-KW"/>
</dbReference>
<keyword evidence="8" id="KW-0411">Iron-sulfur</keyword>
<dbReference type="CDD" id="cd06214">
    <property type="entry name" value="PA_degradation_oxidoreductase_like"/>
    <property type="match status" value="1"/>
</dbReference>
<dbReference type="EMBL" id="WEGI01000010">
    <property type="protein sequence ID" value="MQY29234.1"/>
    <property type="molecule type" value="Genomic_DNA"/>
</dbReference>
<dbReference type="PROSITE" id="PS51384">
    <property type="entry name" value="FAD_FR"/>
    <property type="match status" value="1"/>
</dbReference>
<evidence type="ECO:0000256" key="4">
    <source>
        <dbReference type="ARBA" id="ARBA00022723"/>
    </source>
</evidence>
<dbReference type="SUPFAM" id="SSF52343">
    <property type="entry name" value="Ferredoxin reductase-like, C-terminal NADP-linked domain"/>
    <property type="match status" value="1"/>
</dbReference>
<dbReference type="Gene3D" id="3.40.50.80">
    <property type="entry name" value="Nucleotide-binding domain of ferredoxin-NADP reductase (FNR) module"/>
    <property type="match status" value="1"/>
</dbReference>
<dbReference type="Pfam" id="PF00175">
    <property type="entry name" value="NAD_binding_1"/>
    <property type="match status" value="1"/>
</dbReference>
<dbReference type="InterPro" id="IPR001433">
    <property type="entry name" value="OxRdtase_FAD/NAD-bd"/>
</dbReference>
<dbReference type="RefSeq" id="WP_319943444.1">
    <property type="nucleotide sequence ID" value="NZ_WEGI01000010.1"/>
</dbReference>
<evidence type="ECO:0000256" key="2">
    <source>
        <dbReference type="ARBA" id="ARBA00022630"/>
    </source>
</evidence>
<gene>
    <name evidence="11" type="primary">kshB_2</name>
    <name evidence="11" type="ORF">NRB56_48240</name>
</gene>
<keyword evidence="7" id="KW-0408">Iron</keyword>
<proteinExistence type="predicted"/>
<dbReference type="InterPro" id="IPR017938">
    <property type="entry name" value="Riboflavin_synthase-like_b-brl"/>
</dbReference>
<dbReference type="Gene3D" id="2.40.30.10">
    <property type="entry name" value="Translation factors"/>
    <property type="match status" value="1"/>
</dbReference>
<comment type="cofactor">
    <cofactor evidence="1">
        <name>FAD</name>
        <dbReference type="ChEBI" id="CHEBI:57692"/>
    </cofactor>
</comment>
<evidence type="ECO:0000256" key="8">
    <source>
        <dbReference type="ARBA" id="ARBA00023014"/>
    </source>
</evidence>
<dbReference type="SUPFAM" id="SSF63380">
    <property type="entry name" value="Riboflavin synthase domain-like"/>
    <property type="match status" value="1"/>
</dbReference>
<dbReference type="InterPro" id="IPR017927">
    <property type="entry name" value="FAD-bd_FR_type"/>
</dbReference>
<dbReference type="InterPro" id="IPR050415">
    <property type="entry name" value="MRET"/>
</dbReference>
<evidence type="ECO:0000256" key="3">
    <source>
        <dbReference type="ARBA" id="ARBA00022714"/>
    </source>
</evidence>
<accession>A0A7K0DWM3</accession>
<evidence type="ECO:0000256" key="1">
    <source>
        <dbReference type="ARBA" id="ARBA00001974"/>
    </source>
</evidence>
<dbReference type="InterPro" id="IPR039261">
    <property type="entry name" value="FNR_nucleotide-bd"/>
</dbReference>
<dbReference type="CDD" id="cd00207">
    <property type="entry name" value="fer2"/>
    <property type="match status" value="1"/>
</dbReference>
<keyword evidence="4" id="KW-0479">Metal-binding</keyword>
<evidence type="ECO:0000256" key="7">
    <source>
        <dbReference type="ARBA" id="ARBA00023004"/>
    </source>
</evidence>
<dbReference type="Gene3D" id="3.10.20.30">
    <property type="match status" value="1"/>
</dbReference>
<keyword evidence="6 11" id="KW-0560">Oxidoreductase</keyword>
<dbReference type="GO" id="GO:0050660">
    <property type="term" value="F:flavin adenine dinucleotide binding"/>
    <property type="evidence" value="ECO:0007669"/>
    <property type="project" value="TreeGrafter"/>
</dbReference>
<dbReference type="InterPro" id="IPR001041">
    <property type="entry name" value="2Fe-2S_ferredoxin-type"/>
</dbReference>
<protein>
    <submittedName>
        <fullName evidence="11">3-ketosteroid-9-alpha-monooxygenase, ferredoxin reductase component</fullName>
        <ecNumber evidence="11">1.14.15.30</ecNumber>
    </submittedName>
</protein>
<name>A0A7K0DWM3_9NOCA</name>
<dbReference type="PROSITE" id="PS00197">
    <property type="entry name" value="2FE2S_FER_1"/>
    <property type="match status" value="1"/>
</dbReference>
<evidence type="ECO:0000259" key="9">
    <source>
        <dbReference type="PROSITE" id="PS51085"/>
    </source>
</evidence>
<evidence type="ECO:0000259" key="10">
    <source>
        <dbReference type="PROSITE" id="PS51384"/>
    </source>
</evidence>
<evidence type="ECO:0000256" key="6">
    <source>
        <dbReference type="ARBA" id="ARBA00023002"/>
    </source>
</evidence>
<dbReference type="AlphaFoldDB" id="A0A7K0DWM3"/>
<feature type="domain" description="2Fe-2S ferredoxin-type" evidence="9">
    <location>
        <begin position="262"/>
        <end position="350"/>
    </location>
</feature>
<organism evidence="11 12">
    <name type="scientific">Nocardia aurantia</name>
    <dbReference type="NCBI Taxonomy" id="2585199"/>
    <lineage>
        <taxon>Bacteria</taxon>
        <taxon>Bacillati</taxon>
        <taxon>Actinomycetota</taxon>
        <taxon>Actinomycetes</taxon>
        <taxon>Mycobacteriales</taxon>
        <taxon>Nocardiaceae</taxon>
        <taxon>Nocardia</taxon>
    </lineage>
</organism>
<dbReference type="GO" id="GO:0036200">
    <property type="term" value="F:3-ketosteroid 9-alpha-monooxygenase activity"/>
    <property type="evidence" value="ECO:0007669"/>
    <property type="project" value="UniProtKB-EC"/>
</dbReference>
<dbReference type="EC" id="1.14.15.30" evidence="11"/>
<evidence type="ECO:0000313" key="12">
    <source>
        <dbReference type="Proteomes" id="UP000431401"/>
    </source>
</evidence>
<dbReference type="InterPro" id="IPR008333">
    <property type="entry name" value="Cbr1-like_FAD-bd_dom"/>
</dbReference>
<dbReference type="GO" id="GO:0051537">
    <property type="term" value="F:2 iron, 2 sulfur cluster binding"/>
    <property type="evidence" value="ECO:0007669"/>
    <property type="project" value="UniProtKB-KW"/>
</dbReference>
<evidence type="ECO:0000313" key="11">
    <source>
        <dbReference type="EMBL" id="MQY29234.1"/>
    </source>
</evidence>
<dbReference type="PROSITE" id="PS51085">
    <property type="entry name" value="2FE2S_FER_2"/>
    <property type="match status" value="1"/>
</dbReference>
<dbReference type="PANTHER" id="PTHR47354:SF8">
    <property type="entry name" value="1,2-PHENYLACETYL-COA EPOXIDASE, SUBUNIT E"/>
    <property type="match status" value="1"/>
</dbReference>
<dbReference type="InterPro" id="IPR006058">
    <property type="entry name" value="2Fe2S_fd_BS"/>
</dbReference>
<dbReference type="InterPro" id="IPR012675">
    <property type="entry name" value="Beta-grasp_dom_sf"/>
</dbReference>
<evidence type="ECO:0000256" key="5">
    <source>
        <dbReference type="ARBA" id="ARBA00022827"/>
    </source>
</evidence>
<dbReference type="PANTHER" id="PTHR47354">
    <property type="entry name" value="NADH OXIDOREDUCTASE HCR"/>
    <property type="match status" value="1"/>
</dbReference>
<dbReference type="SUPFAM" id="SSF54292">
    <property type="entry name" value="2Fe-2S ferredoxin-like"/>
    <property type="match status" value="1"/>
</dbReference>
<comment type="caution">
    <text evidence="11">The sequence shown here is derived from an EMBL/GenBank/DDBJ whole genome shotgun (WGS) entry which is preliminary data.</text>
</comment>
<keyword evidence="2" id="KW-0285">Flavoprotein</keyword>
<keyword evidence="12" id="KW-1185">Reference proteome</keyword>
<dbReference type="Pfam" id="PF00970">
    <property type="entry name" value="FAD_binding_6"/>
    <property type="match status" value="1"/>
</dbReference>
<reference evidence="11 12" key="1">
    <citation type="submission" date="2019-10" db="EMBL/GenBank/DDBJ databases">
        <title>Nocardia macrotermitis sp. nov. and Nocardia aurantia sp. nov., isolated from the gut of fungus growing-termite Macrotermes natalensis.</title>
        <authorList>
            <person name="Benndorf R."/>
            <person name="Schwitalla J."/>
            <person name="Martin K."/>
            <person name="De Beer W."/>
            <person name="Kaster A.-K."/>
            <person name="Vollmers J."/>
            <person name="Poulsen M."/>
            <person name="Beemelmanns C."/>
        </authorList>
    </citation>
    <scope>NUCLEOTIDE SEQUENCE [LARGE SCALE GENOMIC DNA]</scope>
    <source>
        <strain evidence="11 12">RB56</strain>
    </source>
</reference>
<dbReference type="Proteomes" id="UP000431401">
    <property type="component" value="Unassembled WGS sequence"/>
</dbReference>
<feature type="domain" description="FAD-binding FR-type" evidence="10">
    <location>
        <begin position="17"/>
        <end position="122"/>
    </location>
</feature>
<dbReference type="Pfam" id="PF00111">
    <property type="entry name" value="Fer2"/>
    <property type="match status" value="1"/>
</dbReference>
<keyword evidence="3" id="KW-0001">2Fe-2S</keyword>